<proteinExistence type="predicted"/>
<evidence type="ECO:0000313" key="2">
    <source>
        <dbReference type="Proteomes" id="UP000231569"/>
    </source>
</evidence>
<accession>A0A2M8KV43</accession>
<dbReference type="EMBL" id="PFEE01000027">
    <property type="protein sequence ID" value="PJE63808.1"/>
    <property type="molecule type" value="Genomic_DNA"/>
</dbReference>
<gene>
    <name evidence="1" type="ORF">COU89_01260</name>
</gene>
<sequence length="240" mass="27172">MPREFRAELEGNSDFDNFKGKVSGDLGLHILQMHFGRTSEQVELLANNIARVVFESANLLGLDPNSISLESMMPDASRLTQLHGKKAEPIGGASEEGVVIPITSLLNWSRGGFLSNLELASTLAHETHHVANNRRFQNYHERLKDKKRTLISSIRDESIAPSEKKQLQSEFRTVDTSSYSEIAAQLFAREYIENYYLPSVETKKDRRLSAFLSMVDFSLDFFNKRMSRTYLSLIGKPLTV</sequence>
<comment type="caution">
    <text evidence="1">The sequence shown here is derived from an EMBL/GenBank/DDBJ whole genome shotgun (WGS) entry which is preliminary data.</text>
</comment>
<organism evidence="1 2">
    <name type="scientific">Candidatus Roizmanbacteria bacterium CG10_big_fil_rev_8_21_14_0_10_45_7</name>
    <dbReference type="NCBI Taxonomy" id="1974854"/>
    <lineage>
        <taxon>Bacteria</taxon>
        <taxon>Candidatus Roizmaniibacteriota</taxon>
    </lineage>
</organism>
<dbReference type="Proteomes" id="UP000231569">
    <property type="component" value="Unassembled WGS sequence"/>
</dbReference>
<evidence type="ECO:0000313" key="1">
    <source>
        <dbReference type="EMBL" id="PJE63808.1"/>
    </source>
</evidence>
<dbReference type="AlphaFoldDB" id="A0A2M8KV43"/>
<protein>
    <submittedName>
        <fullName evidence="1">Uncharacterized protein</fullName>
    </submittedName>
</protein>
<reference evidence="2" key="1">
    <citation type="submission" date="2017-09" db="EMBL/GenBank/DDBJ databases">
        <title>Depth-based differentiation of microbial function through sediment-hosted aquifers and enrichment of novel symbionts in the deep terrestrial subsurface.</title>
        <authorList>
            <person name="Probst A.J."/>
            <person name="Ladd B."/>
            <person name="Jarett J.K."/>
            <person name="Geller-Mcgrath D.E."/>
            <person name="Sieber C.M.K."/>
            <person name="Emerson J.B."/>
            <person name="Anantharaman K."/>
            <person name="Thomas B.C."/>
            <person name="Malmstrom R."/>
            <person name="Stieglmeier M."/>
            <person name="Klingl A."/>
            <person name="Woyke T."/>
            <person name="Ryan C.M."/>
            <person name="Banfield J.F."/>
        </authorList>
    </citation>
    <scope>NUCLEOTIDE SEQUENCE [LARGE SCALE GENOMIC DNA]</scope>
</reference>
<name>A0A2M8KV43_9BACT</name>